<accession>M4BCS2</accession>
<dbReference type="InParanoid" id="M4BCS2"/>
<organism evidence="1 2">
    <name type="scientific">Hyaloperonospora arabidopsidis (strain Emoy2)</name>
    <name type="common">Downy mildew agent</name>
    <name type="synonym">Peronospora arabidopsidis</name>
    <dbReference type="NCBI Taxonomy" id="559515"/>
    <lineage>
        <taxon>Eukaryota</taxon>
        <taxon>Sar</taxon>
        <taxon>Stramenopiles</taxon>
        <taxon>Oomycota</taxon>
        <taxon>Peronosporomycetes</taxon>
        <taxon>Peronosporales</taxon>
        <taxon>Peronosporaceae</taxon>
        <taxon>Hyaloperonospora</taxon>
    </lineage>
</organism>
<dbReference type="EnsemblProtists" id="HpaT804088">
    <property type="protein sequence ID" value="HpaP804088"/>
    <property type="gene ID" value="HpaG804088"/>
</dbReference>
<evidence type="ECO:0000313" key="1">
    <source>
        <dbReference type="EnsemblProtists" id="HpaP804088"/>
    </source>
</evidence>
<sequence>MQLRALVQEFDDCASPRSRVLSALATVLIRAHVNDAGKLILSMEIDRDRNGS</sequence>
<reference evidence="1" key="2">
    <citation type="submission" date="2015-06" db="UniProtKB">
        <authorList>
            <consortium name="EnsemblProtists"/>
        </authorList>
    </citation>
    <scope>IDENTIFICATION</scope>
    <source>
        <strain evidence="1">Emoy2</strain>
    </source>
</reference>
<keyword evidence="2" id="KW-1185">Reference proteome</keyword>
<dbReference type="HOGENOM" id="CLU_3091401_0_0_1"/>
<dbReference type="VEuPathDB" id="FungiDB:HpaG804088"/>
<proteinExistence type="predicted"/>
<dbReference type="Proteomes" id="UP000011713">
    <property type="component" value="Unassembled WGS sequence"/>
</dbReference>
<evidence type="ECO:0000313" key="2">
    <source>
        <dbReference type="Proteomes" id="UP000011713"/>
    </source>
</evidence>
<dbReference type="AlphaFoldDB" id="M4BCS2"/>
<name>M4BCS2_HYAAE</name>
<protein>
    <submittedName>
        <fullName evidence="1">Uncharacterized protein</fullName>
    </submittedName>
</protein>
<dbReference type="EMBL" id="JH598136">
    <property type="status" value="NOT_ANNOTATED_CDS"/>
    <property type="molecule type" value="Genomic_DNA"/>
</dbReference>
<reference evidence="2" key="1">
    <citation type="journal article" date="2010" name="Science">
        <title>Signatures of adaptation to obligate biotrophy in the Hyaloperonospora arabidopsidis genome.</title>
        <authorList>
            <person name="Baxter L."/>
            <person name="Tripathy S."/>
            <person name="Ishaque N."/>
            <person name="Boot N."/>
            <person name="Cabral A."/>
            <person name="Kemen E."/>
            <person name="Thines M."/>
            <person name="Ah-Fong A."/>
            <person name="Anderson R."/>
            <person name="Badejoko W."/>
            <person name="Bittner-Eddy P."/>
            <person name="Boore J.L."/>
            <person name="Chibucos M.C."/>
            <person name="Coates M."/>
            <person name="Dehal P."/>
            <person name="Delehaunty K."/>
            <person name="Dong S."/>
            <person name="Downton P."/>
            <person name="Dumas B."/>
            <person name="Fabro G."/>
            <person name="Fronick C."/>
            <person name="Fuerstenberg S.I."/>
            <person name="Fulton L."/>
            <person name="Gaulin E."/>
            <person name="Govers F."/>
            <person name="Hughes L."/>
            <person name="Humphray S."/>
            <person name="Jiang R.H."/>
            <person name="Judelson H."/>
            <person name="Kamoun S."/>
            <person name="Kyung K."/>
            <person name="Meijer H."/>
            <person name="Minx P."/>
            <person name="Morris P."/>
            <person name="Nelson J."/>
            <person name="Phuntumart V."/>
            <person name="Qutob D."/>
            <person name="Rehmany A."/>
            <person name="Rougon-Cardoso A."/>
            <person name="Ryden P."/>
            <person name="Torto-Alalibo T."/>
            <person name="Studholme D."/>
            <person name="Wang Y."/>
            <person name="Win J."/>
            <person name="Wood J."/>
            <person name="Clifton S.W."/>
            <person name="Rogers J."/>
            <person name="Van den Ackerveken G."/>
            <person name="Jones J.D."/>
            <person name="McDowell J.M."/>
            <person name="Beynon J."/>
            <person name="Tyler B.M."/>
        </authorList>
    </citation>
    <scope>NUCLEOTIDE SEQUENCE [LARGE SCALE GENOMIC DNA]</scope>
    <source>
        <strain evidence="2">Emoy2</strain>
    </source>
</reference>